<keyword evidence="2" id="KW-1185">Reference proteome</keyword>
<comment type="caution">
    <text evidence="1">The sequence shown here is derived from an EMBL/GenBank/DDBJ whole genome shotgun (WGS) entry which is preliminary data.</text>
</comment>
<accession>A0ACB8YUS0</accession>
<dbReference type="EMBL" id="CM042017">
    <property type="protein sequence ID" value="KAI3689128.1"/>
    <property type="molecule type" value="Genomic_DNA"/>
</dbReference>
<organism evidence="1 2">
    <name type="scientific">Cichorium intybus</name>
    <name type="common">Chicory</name>
    <dbReference type="NCBI Taxonomy" id="13427"/>
    <lineage>
        <taxon>Eukaryota</taxon>
        <taxon>Viridiplantae</taxon>
        <taxon>Streptophyta</taxon>
        <taxon>Embryophyta</taxon>
        <taxon>Tracheophyta</taxon>
        <taxon>Spermatophyta</taxon>
        <taxon>Magnoliopsida</taxon>
        <taxon>eudicotyledons</taxon>
        <taxon>Gunneridae</taxon>
        <taxon>Pentapetalae</taxon>
        <taxon>asterids</taxon>
        <taxon>campanulids</taxon>
        <taxon>Asterales</taxon>
        <taxon>Asteraceae</taxon>
        <taxon>Cichorioideae</taxon>
        <taxon>Cichorieae</taxon>
        <taxon>Cichoriinae</taxon>
        <taxon>Cichorium</taxon>
    </lineage>
</organism>
<proteinExistence type="predicted"/>
<reference evidence="1 2" key="2">
    <citation type="journal article" date="2022" name="Mol. Ecol. Resour.">
        <title>The genomes of chicory, endive, great burdock and yacon provide insights into Asteraceae paleo-polyploidization history and plant inulin production.</title>
        <authorList>
            <person name="Fan W."/>
            <person name="Wang S."/>
            <person name="Wang H."/>
            <person name="Wang A."/>
            <person name="Jiang F."/>
            <person name="Liu H."/>
            <person name="Zhao H."/>
            <person name="Xu D."/>
            <person name="Zhang Y."/>
        </authorList>
    </citation>
    <scope>NUCLEOTIDE SEQUENCE [LARGE SCALE GENOMIC DNA]</scope>
    <source>
        <strain evidence="2">cv. Punajuju</strain>
        <tissue evidence="1">Leaves</tissue>
    </source>
</reference>
<evidence type="ECO:0000313" key="2">
    <source>
        <dbReference type="Proteomes" id="UP001055811"/>
    </source>
</evidence>
<sequence>MSAPRGVDGALWEEKDREIFYTYAVFCAESRLLAYTRGSLKITWGVYHKFMFTDEDHVDQALAEELSRLVEKKVRDGSVRSTVISLATVAPCRI</sequence>
<reference evidence="2" key="1">
    <citation type="journal article" date="2022" name="Mol. Ecol. Resour.">
        <title>The genomes of chicory, endive, great burdock and yacon provide insights into Asteraceae palaeo-polyploidization history and plant inulin production.</title>
        <authorList>
            <person name="Fan W."/>
            <person name="Wang S."/>
            <person name="Wang H."/>
            <person name="Wang A."/>
            <person name="Jiang F."/>
            <person name="Liu H."/>
            <person name="Zhao H."/>
            <person name="Xu D."/>
            <person name="Zhang Y."/>
        </authorList>
    </citation>
    <scope>NUCLEOTIDE SEQUENCE [LARGE SCALE GENOMIC DNA]</scope>
    <source>
        <strain evidence="2">cv. Punajuju</strain>
    </source>
</reference>
<name>A0ACB8YUS0_CICIN</name>
<evidence type="ECO:0000313" key="1">
    <source>
        <dbReference type="EMBL" id="KAI3689128.1"/>
    </source>
</evidence>
<gene>
    <name evidence="1" type="ORF">L2E82_47077</name>
</gene>
<protein>
    <submittedName>
        <fullName evidence="1">Uncharacterized protein</fullName>
    </submittedName>
</protein>
<dbReference type="Proteomes" id="UP001055811">
    <property type="component" value="Linkage Group LG09"/>
</dbReference>